<organism evidence="2 3">
    <name type="scientific">Heterodera trifolii</name>
    <dbReference type="NCBI Taxonomy" id="157864"/>
    <lineage>
        <taxon>Eukaryota</taxon>
        <taxon>Metazoa</taxon>
        <taxon>Ecdysozoa</taxon>
        <taxon>Nematoda</taxon>
        <taxon>Chromadorea</taxon>
        <taxon>Rhabditida</taxon>
        <taxon>Tylenchina</taxon>
        <taxon>Tylenchomorpha</taxon>
        <taxon>Tylenchoidea</taxon>
        <taxon>Heteroderidae</taxon>
        <taxon>Heteroderinae</taxon>
        <taxon>Heterodera</taxon>
    </lineage>
</organism>
<sequence>MDFGDLAEDDDGSQEYAITAITLYDRTACMLCSRVFAKCGPGNEDFRLFGIMDGERVALDRLFATPVATPDPTPVPSPVVEIEVETTAVVSVDEEDTDEQQQHHHQKKMRNLPPLPDSLFRNPINQQNTAPILALRDVMAVADPHQQPCSSNSLPPNSRDCIRNAYKKITPELLERARAELKRPGTGSSISSCGSSSSRSTPLSRAHRSDREKRKLEMIRHVGQKCEPSCKTCDQLLK</sequence>
<feature type="region of interest" description="Disordered" evidence="1">
    <location>
        <begin position="180"/>
        <end position="216"/>
    </location>
</feature>
<gene>
    <name evidence="2" type="ORF">niasHT_039570</name>
</gene>
<proteinExistence type="predicted"/>
<feature type="compositionally biased region" description="Low complexity" evidence="1">
    <location>
        <begin position="188"/>
        <end position="204"/>
    </location>
</feature>
<reference evidence="2 3" key="1">
    <citation type="submission" date="2024-10" db="EMBL/GenBank/DDBJ databases">
        <authorList>
            <person name="Kim D."/>
        </authorList>
    </citation>
    <scope>NUCLEOTIDE SEQUENCE [LARGE SCALE GENOMIC DNA]</scope>
    <source>
        <strain evidence="2">BH-2024</strain>
    </source>
</reference>
<dbReference type="EMBL" id="JBICBT010001266">
    <property type="protein sequence ID" value="KAL3075898.1"/>
    <property type="molecule type" value="Genomic_DNA"/>
</dbReference>
<name>A0ABD2I9M0_9BILA</name>
<keyword evidence="3" id="KW-1185">Reference proteome</keyword>
<dbReference type="Proteomes" id="UP001620626">
    <property type="component" value="Unassembled WGS sequence"/>
</dbReference>
<comment type="caution">
    <text evidence="2">The sequence shown here is derived from an EMBL/GenBank/DDBJ whole genome shotgun (WGS) entry which is preliminary data.</text>
</comment>
<evidence type="ECO:0000256" key="1">
    <source>
        <dbReference type="SAM" id="MobiDB-lite"/>
    </source>
</evidence>
<dbReference type="AlphaFoldDB" id="A0ABD2I9M0"/>
<protein>
    <submittedName>
        <fullName evidence="2">Uncharacterized protein</fullName>
    </submittedName>
</protein>
<feature type="region of interest" description="Disordered" evidence="1">
    <location>
        <begin position="94"/>
        <end position="119"/>
    </location>
</feature>
<evidence type="ECO:0000313" key="2">
    <source>
        <dbReference type="EMBL" id="KAL3075898.1"/>
    </source>
</evidence>
<feature type="compositionally biased region" description="Basic and acidic residues" evidence="1">
    <location>
        <begin position="207"/>
        <end position="216"/>
    </location>
</feature>
<evidence type="ECO:0000313" key="3">
    <source>
        <dbReference type="Proteomes" id="UP001620626"/>
    </source>
</evidence>
<accession>A0ABD2I9M0</accession>